<comment type="caution">
    <text evidence="2">The sequence shown here is derived from an EMBL/GenBank/DDBJ whole genome shotgun (WGS) entry which is preliminary data.</text>
</comment>
<dbReference type="EMBL" id="CATQJA010001757">
    <property type="protein sequence ID" value="CAJ0568528.1"/>
    <property type="molecule type" value="Genomic_DNA"/>
</dbReference>
<sequence length="93" mass="10610">MAGTNCKDCGRFRPKDPTLPFITCTRKAEKIERTRQDDEVVLPSTPLLPLQHQRQDETLKEETETGDMEQSFSSIASLSSDPIRELMKDMLEP</sequence>
<evidence type="ECO:0000313" key="2">
    <source>
        <dbReference type="EMBL" id="CAJ0568528.1"/>
    </source>
</evidence>
<feature type="compositionally biased region" description="Polar residues" evidence="1">
    <location>
        <begin position="68"/>
        <end position="80"/>
    </location>
</feature>
<dbReference type="AlphaFoldDB" id="A0AA36CGR5"/>
<evidence type="ECO:0000313" key="3">
    <source>
        <dbReference type="Proteomes" id="UP001177023"/>
    </source>
</evidence>
<keyword evidence="3" id="KW-1185">Reference proteome</keyword>
<gene>
    <name evidence="2" type="ORF">MSPICULIGERA_LOCUS7045</name>
</gene>
<proteinExistence type="predicted"/>
<feature type="compositionally biased region" description="Basic and acidic residues" evidence="1">
    <location>
        <begin position="82"/>
        <end position="93"/>
    </location>
</feature>
<dbReference type="Proteomes" id="UP001177023">
    <property type="component" value="Unassembled WGS sequence"/>
</dbReference>
<organism evidence="2 3">
    <name type="scientific">Mesorhabditis spiculigera</name>
    <dbReference type="NCBI Taxonomy" id="96644"/>
    <lineage>
        <taxon>Eukaryota</taxon>
        <taxon>Metazoa</taxon>
        <taxon>Ecdysozoa</taxon>
        <taxon>Nematoda</taxon>
        <taxon>Chromadorea</taxon>
        <taxon>Rhabditida</taxon>
        <taxon>Rhabditina</taxon>
        <taxon>Rhabditomorpha</taxon>
        <taxon>Rhabditoidea</taxon>
        <taxon>Rhabditidae</taxon>
        <taxon>Mesorhabditinae</taxon>
        <taxon>Mesorhabditis</taxon>
    </lineage>
</organism>
<protein>
    <submittedName>
        <fullName evidence="2">Uncharacterized protein</fullName>
    </submittedName>
</protein>
<name>A0AA36CGR5_9BILA</name>
<evidence type="ECO:0000256" key="1">
    <source>
        <dbReference type="SAM" id="MobiDB-lite"/>
    </source>
</evidence>
<feature type="non-terminal residue" evidence="2">
    <location>
        <position position="1"/>
    </location>
</feature>
<reference evidence="2" key="1">
    <citation type="submission" date="2023-06" db="EMBL/GenBank/DDBJ databases">
        <authorList>
            <person name="Delattre M."/>
        </authorList>
    </citation>
    <scope>NUCLEOTIDE SEQUENCE</scope>
    <source>
        <strain evidence="2">AF72</strain>
    </source>
</reference>
<accession>A0AA36CGR5</accession>
<feature type="region of interest" description="Disordered" evidence="1">
    <location>
        <begin position="55"/>
        <end position="93"/>
    </location>
</feature>